<sequence length="102" mass="11595">MDLETAISSFKNTEKNEIRNLVASRLSSRENKLDVKPNREEMTAIKQLKNNADLVITKSDKGANTVIMNRLDYAKKIHNILDDVSVFRQIDLTTNSKTVALF</sequence>
<keyword evidence="2" id="KW-1185">Reference proteome</keyword>
<dbReference type="EMBL" id="CP092881">
    <property type="protein sequence ID" value="UYV80377.1"/>
    <property type="molecule type" value="Genomic_DNA"/>
</dbReference>
<protein>
    <submittedName>
        <fullName evidence="1">Uncharacterized protein</fullName>
    </submittedName>
</protein>
<reference evidence="1 2" key="1">
    <citation type="submission" date="2022-01" db="EMBL/GenBank/DDBJ databases">
        <title>A chromosomal length assembly of Cordylochernes scorpioides.</title>
        <authorList>
            <person name="Zeh D."/>
            <person name="Zeh J."/>
        </authorList>
    </citation>
    <scope>NUCLEOTIDE SEQUENCE [LARGE SCALE GENOMIC DNA]</scope>
    <source>
        <strain evidence="1">IN4F17</strain>
        <tissue evidence="1">Whole Body</tissue>
    </source>
</reference>
<organism evidence="1 2">
    <name type="scientific">Cordylochernes scorpioides</name>
    <dbReference type="NCBI Taxonomy" id="51811"/>
    <lineage>
        <taxon>Eukaryota</taxon>
        <taxon>Metazoa</taxon>
        <taxon>Ecdysozoa</taxon>
        <taxon>Arthropoda</taxon>
        <taxon>Chelicerata</taxon>
        <taxon>Arachnida</taxon>
        <taxon>Pseudoscorpiones</taxon>
        <taxon>Cheliferoidea</taxon>
        <taxon>Chernetidae</taxon>
        <taxon>Cordylochernes</taxon>
    </lineage>
</organism>
<proteinExistence type="predicted"/>
<dbReference type="Proteomes" id="UP001235939">
    <property type="component" value="Chromosome 19"/>
</dbReference>
<evidence type="ECO:0000313" key="2">
    <source>
        <dbReference type="Proteomes" id="UP001235939"/>
    </source>
</evidence>
<evidence type="ECO:0000313" key="1">
    <source>
        <dbReference type="EMBL" id="UYV80377.1"/>
    </source>
</evidence>
<accession>A0ABY6LIX5</accession>
<name>A0ABY6LIX5_9ARAC</name>
<gene>
    <name evidence="1" type="ORF">LAZ67_19000016</name>
</gene>